<name>A0A8K0RC75_9PLEO</name>
<dbReference type="EMBL" id="JAGMVJ010000006">
    <property type="protein sequence ID" value="KAH7089818.1"/>
    <property type="molecule type" value="Genomic_DNA"/>
</dbReference>
<evidence type="ECO:0000313" key="1">
    <source>
        <dbReference type="EMBL" id="KAH7089818.1"/>
    </source>
</evidence>
<comment type="caution">
    <text evidence="1">The sequence shown here is derived from an EMBL/GenBank/DDBJ whole genome shotgun (WGS) entry which is preliminary data.</text>
</comment>
<gene>
    <name evidence="1" type="ORF">FB567DRAFT_590613</name>
</gene>
<organism evidence="1 2">
    <name type="scientific">Paraphoma chrysanthemicola</name>
    <dbReference type="NCBI Taxonomy" id="798071"/>
    <lineage>
        <taxon>Eukaryota</taxon>
        <taxon>Fungi</taxon>
        <taxon>Dikarya</taxon>
        <taxon>Ascomycota</taxon>
        <taxon>Pezizomycotina</taxon>
        <taxon>Dothideomycetes</taxon>
        <taxon>Pleosporomycetidae</taxon>
        <taxon>Pleosporales</taxon>
        <taxon>Pleosporineae</taxon>
        <taxon>Phaeosphaeriaceae</taxon>
        <taxon>Paraphoma</taxon>
    </lineage>
</organism>
<reference evidence="1" key="1">
    <citation type="journal article" date="2021" name="Nat. Commun.">
        <title>Genetic determinants of endophytism in the Arabidopsis root mycobiome.</title>
        <authorList>
            <person name="Mesny F."/>
            <person name="Miyauchi S."/>
            <person name="Thiergart T."/>
            <person name="Pickel B."/>
            <person name="Atanasova L."/>
            <person name="Karlsson M."/>
            <person name="Huettel B."/>
            <person name="Barry K.W."/>
            <person name="Haridas S."/>
            <person name="Chen C."/>
            <person name="Bauer D."/>
            <person name="Andreopoulos W."/>
            <person name="Pangilinan J."/>
            <person name="LaButti K."/>
            <person name="Riley R."/>
            <person name="Lipzen A."/>
            <person name="Clum A."/>
            <person name="Drula E."/>
            <person name="Henrissat B."/>
            <person name="Kohler A."/>
            <person name="Grigoriev I.V."/>
            <person name="Martin F.M."/>
            <person name="Hacquard S."/>
        </authorList>
    </citation>
    <scope>NUCLEOTIDE SEQUENCE</scope>
    <source>
        <strain evidence="1">MPI-SDFR-AT-0120</strain>
    </source>
</reference>
<proteinExistence type="predicted"/>
<evidence type="ECO:0000313" key="2">
    <source>
        <dbReference type="Proteomes" id="UP000813461"/>
    </source>
</evidence>
<dbReference type="Proteomes" id="UP000813461">
    <property type="component" value="Unassembled WGS sequence"/>
</dbReference>
<protein>
    <submittedName>
        <fullName evidence="1">Uncharacterized protein</fullName>
    </submittedName>
</protein>
<dbReference type="AlphaFoldDB" id="A0A8K0RC75"/>
<keyword evidence="2" id="KW-1185">Reference proteome</keyword>
<sequence length="97" mass="10652">MNFASFAFFTDPVLPLPLDVRLNIYTGRDCKGFDRCGTNIFGKRDQQDGARTVQVAPIVAIDLDDDIWRAIPVGGFDDELPDLGPAVGIEVQAEQLI</sequence>
<accession>A0A8K0RC75</accession>